<dbReference type="Gene3D" id="1.20.58.1310">
    <property type="entry name" value="PRONE domain, subdomain 2"/>
    <property type="match status" value="1"/>
</dbReference>
<feature type="domain" description="PRONE" evidence="3">
    <location>
        <begin position="1"/>
        <end position="177"/>
    </location>
</feature>
<evidence type="ECO:0000256" key="1">
    <source>
        <dbReference type="ARBA" id="ARBA00022658"/>
    </source>
</evidence>
<evidence type="ECO:0000313" key="4">
    <source>
        <dbReference type="EMBL" id="GAA0172683.1"/>
    </source>
</evidence>
<dbReference type="EMBL" id="BAABME010008236">
    <property type="protein sequence ID" value="GAA0172683.1"/>
    <property type="molecule type" value="Genomic_DNA"/>
</dbReference>
<keyword evidence="1 2" id="KW-0344">Guanine-nucleotide releasing factor</keyword>
<sequence length="200" mass="22477">MNISLPSDIILEGITSGKACLGDALYCYMTADQFSPDSLFDYMELSSEYTTQEIANRIEDAVLVWKQKIQKFRSRHHSSPGKSLWGVAVKNLVSTGVEKNKLLAERAETLLRSLKLHFPGLGQSQLDINKIKHNKDVGYSILESYSRVMESLAYNLMSRIDDLLYVDEATKRRATARMISNAGTSSRNESDYIAETDNPT</sequence>
<name>A0AAV3RCN7_LITER</name>
<evidence type="ECO:0000259" key="3">
    <source>
        <dbReference type="PROSITE" id="PS51334"/>
    </source>
</evidence>
<gene>
    <name evidence="4" type="ORF">LIER_26457</name>
</gene>
<dbReference type="PANTHER" id="PTHR33101">
    <property type="entry name" value="ROP GUANINE NUCLEOTIDE EXCHANGE FACTOR 1"/>
    <property type="match status" value="1"/>
</dbReference>
<organism evidence="4 5">
    <name type="scientific">Lithospermum erythrorhizon</name>
    <name type="common">Purple gromwell</name>
    <name type="synonym">Lithospermum officinale var. erythrorhizon</name>
    <dbReference type="NCBI Taxonomy" id="34254"/>
    <lineage>
        <taxon>Eukaryota</taxon>
        <taxon>Viridiplantae</taxon>
        <taxon>Streptophyta</taxon>
        <taxon>Embryophyta</taxon>
        <taxon>Tracheophyta</taxon>
        <taxon>Spermatophyta</taxon>
        <taxon>Magnoliopsida</taxon>
        <taxon>eudicotyledons</taxon>
        <taxon>Gunneridae</taxon>
        <taxon>Pentapetalae</taxon>
        <taxon>asterids</taxon>
        <taxon>lamiids</taxon>
        <taxon>Boraginales</taxon>
        <taxon>Boraginaceae</taxon>
        <taxon>Boraginoideae</taxon>
        <taxon>Lithospermeae</taxon>
        <taxon>Lithospermum</taxon>
    </lineage>
</organism>
<dbReference type="GO" id="GO:0005085">
    <property type="term" value="F:guanyl-nucleotide exchange factor activity"/>
    <property type="evidence" value="ECO:0007669"/>
    <property type="project" value="UniProtKB-UniRule"/>
</dbReference>
<keyword evidence="5" id="KW-1185">Reference proteome</keyword>
<protein>
    <submittedName>
        <fullName evidence="4">Guanyl-nucleotide exchange factor</fullName>
    </submittedName>
</protein>
<dbReference type="InterPro" id="IPR038937">
    <property type="entry name" value="RopGEF"/>
</dbReference>
<dbReference type="PANTHER" id="PTHR33101:SF50">
    <property type="entry name" value="ROP GUANINE NUCLEOTIDE EXCHANGE FACTOR 1-LIKE"/>
    <property type="match status" value="1"/>
</dbReference>
<reference evidence="4 5" key="1">
    <citation type="submission" date="2024-01" db="EMBL/GenBank/DDBJ databases">
        <title>The complete chloroplast genome sequence of Lithospermum erythrorhizon: insights into the phylogenetic relationship among Boraginaceae species and the maternal lineages of purple gromwells.</title>
        <authorList>
            <person name="Okada T."/>
            <person name="Watanabe K."/>
        </authorList>
    </citation>
    <scope>NUCLEOTIDE SEQUENCE [LARGE SCALE GENOMIC DNA]</scope>
</reference>
<dbReference type="PROSITE" id="PS51334">
    <property type="entry name" value="PRONE"/>
    <property type="match status" value="1"/>
</dbReference>
<dbReference type="InterPro" id="IPR005512">
    <property type="entry name" value="PRONE_dom"/>
</dbReference>
<dbReference type="AlphaFoldDB" id="A0AAV3RCN7"/>
<dbReference type="Pfam" id="PF03759">
    <property type="entry name" value="PRONE"/>
    <property type="match status" value="1"/>
</dbReference>
<evidence type="ECO:0000313" key="5">
    <source>
        <dbReference type="Proteomes" id="UP001454036"/>
    </source>
</evidence>
<accession>A0AAV3RCN7</accession>
<comment type="caution">
    <text evidence="4">The sequence shown here is derived from an EMBL/GenBank/DDBJ whole genome shotgun (WGS) entry which is preliminary data.</text>
</comment>
<evidence type="ECO:0000256" key="2">
    <source>
        <dbReference type="PROSITE-ProRule" id="PRU00663"/>
    </source>
</evidence>
<proteinExistence type="predicted"/>
<dbReference type="Proteomes" id="UP001454036">
    <property type="component" value="Unassembled WGS sequence"/>
</dbReference>